<gene>
    <name evidence="4" type="primary">cobQ</name>
    <name evidence="7" type="ORF">GNQ08_18090</name>
</gene>
<feature type="active site" evidence="4">
    <location>
        <position position="488"/>
    </location>
</feature>
<dbReference type="InterPro" id="IPR027417">
    <property type="entry name" value="P-loop_NTPase"/>
</dbReference>
<dbReference type="PANTHER" id="PTHR21343">
    <property type="entry name" value="DETHIOBIOTIN SYNTHETASE"/>
    <property type="match status" value="1"/>
</dbReference>
<evidence type="ECO:0000313" key="8">
    <source>
        <dbReference type="Proteomes" id="UP000442469"/>
    </source>
</evidence>
<comment type="function">
    <text evidence="4">Catalyzes amidations at positions B, D, E, and G on adenosylcobyrinic A,C-diamide. NH(2) groups are provided by glutamine, and one molecule of ATP is hydrogenolyzed for each amidation.</text>
</comment>
<name>A0A6N8EXE7_PAEMA</name>
<evidence type="ECO:0000256" key="3">
    <source>
        <dbReference type="ARBA" id="ARBA00022962"/>
    </source>
</evidence>
<dbReference type="HAMAP" id="MF_00028">
    <property type="entry name" value="CobQ"/>
    <property type="match status" value="1"/>
</dbReference>
<dbReference type="PROSITE" id="PS51274">
    <property type="entry name" value="GATASE_COBBQ"/>
    <property type="match status" value="1"/>
</dbReference>
<dbReference type="CDD" id="cd05389">
    <property type="entry name" value="CobQ_N"/>
    <property type="match status" value="1"/>
</dbReference>
<dbReference type="InterPro" id="IPR004459">
    <property type="entry name" value="CobQ_synth"/>
</dbReference>
<dbReference type="AlphaFoldDB" id="A0A6N8EXE7"/>
<keyword evidence="2 4" id="KW-0169">Cobalamin biosynthesis</keyword>
<evidence type="ECO:0000313" key="7">
    <source>
        <dbReference type="EMBL" id="MUG24294.1"/>
    </source>
</evidence>
<dbReference type="Gene3D" id="3.40.50.880">
    <property type="match status" value="1"/>
</dbReference>
<feature type="domain" description="CobQ/CobB/MinD/ParA nucleotide binding" evidence="5">
    <location>
        <begin position="12"/>
        <end position="239"/>
    </location>
</feature>
<proteinExistence type="inferred from homology"/>
<sequence length="559" mass="60359">MENRETVNGAVLMVQGTASDVGKSVIVTALCRIFAQDGFRTAPFKSQNMALNSYVTPDGREIGRAQGVQAEACGIAATTDMNPVLIKPTGDMHSQIVVHGQPLKRLSAADYREKFLPEAKPLVMDALNRLRRQYDIVLMEGAGSPAEINLKQRDIVNMNLAGWADAPVILVGDIDRGGVFAFLVGTLELLEPEERARVKGFIINKFRGDLSLLQPGLDWLERRTGIPVLGVLPYLPDLDIEAEDSVVLDTYPSAAESAGEQAAVDIAVIRYPRISNFTDFAPLAAEPDVSLRYVDKPADLGQPDAIILPGTKDTIGDLSFLREQGWDLAIRRHMELREHAQLAGICGGYQMLGARLHDPEAVEADAPRSAEGLGWLPLATTFRAGKKTDRVRGTTATGHPVRLHPPGQAALPIEGYEIHQGETVRLPAASASASSASAFASAGSAISDMFLIRREMAASVDGPPTDGDEVHPEGAARSDGRVFGTYLHGLFHNDAWRRAWLDGIRTAKGLDPLGPTFTAASRKEAAFDRLAGHVRRHLKLEQIYEIAGLDPALANRKGG</sequence>
<dbReference type="GO" id="GO:0015420">
    <property type="term" value="F:ABC-type vitamin B12 transporter activity"/>
    <property type="evidence" value="ECO:0007669"/>
    <property type="project" value="UniProtKB-UniRule"/>
</dbReference>
<comment type="caution">
    <text evidence="7">The sequence shown here is derived from an EMBL/GenBank/DDBJ whole genome shotgun (WGS) entry which is preliminary data.</text>
</comment>
<comment type="pathway">
    <text evidence="1 4">Cofactor biosynthesis; adenosylcobalamin biosynthesis.</text>
</comment>
<dbReference type="InterPro" id="IPR002586">
    <property type="entry name" value="CobQ/CobB/MinD/ParA_Nub-bd_dom"/>
</dbReference>
<dbReference type="RefSeq" id="WP_155620494.1">
    <property type="nucleotide sequence ID" value="NZ_CP086393.1"/>
</dbReference>
<dbReference type="GO" id="GO:0003824">
    <property type="term" value="F:catalytic activity"/>
    <property type="evidence" value="ECO:0007669"/>
    <property type="project" value="InterPro"/>
</dbReference>
<feature type="active site" description="Nucleophile" evidence="4">
    <location>
        <position position="346"/>
    </location>
</feature>
<feature type="domain" description="CobB/CobQ-like glutamine amidotransferase" evidence="6">
    <location>
        <begin position="265"/>
        <end position="429"/>
    </location>
</feature>
<dbReference type="GO" id="GO:0009236">
    <property type="term" value="P:cobalamin biosynthetic process"/>
    <property type="evidence" value="ECO:0007669"/>
    <property type="project" value="UniProtKB-UniRule"/>
</dbReference>
<comment type="similarity">
    <text evidence="4">Belongs to the CobB/CobQ family. CobQ subfamily.</text>
</comment>
<evidence type="ECO:0000259" key="6">
    <source>
        <dbReference type="Pfam" id="PF07685"/>
    </source>
</evidence>
<dbReference type="SUPFAM" id="SSF52540">
    <property type="entry name" value="P-loop containing nucleoside triphosphate hydrolases"/>
    <property type="match status" value="1"/>
</dbReference>
<dbReference type="PANTHER" id="PTHR21343:SF1">
    <property type="entry name" value="COBYRIC ACID SYNTHASE"/>
    <property type="match status" value="1"/>
</dbReference>
<dbReference type="NCBIfam" id="NF001989">
    <property type="entry name" value="PRK00784.1"/>
    <property type="match status" value="1"/>
</dbReference>
<dbReference type="InterPro" id="IPR047045">
    <property type="entry name" value="CobQ_N"/>
</dbReference>
<dbReference type="InterPro" id="IPR029062">
    <property type="entry name" value="Class_I_gatase-like"/>
</dbReference>
<evidence type="ECO:0000259" key="5">
    <source>
        <dbReference type="Pfam" id="PF01656"/>
    </source>
</evidence>
<reference evidence="7 8" key="1">
    <citation type="submission" date="2019-11" db="EMBL/GenBank/DDBJ databases">
        <title>Draft genome sequences of five Paenibacillus species of dairy origin.</title>
        <authorList>
            <person name="Olajide A.M."/>
            <person name="Chen S."/>
            <person name="Lapointe G."/>
        </authorList>
    </citation>
    <scope>NUCLEOTIDE SEQUENCE [LARGE SCALE GENOMIC DNA]</scope>
    <source>
        <strain evidence="7 8">3CT49</strain>
    </source>
</reference>
<keyword evidence="3 4" id="KW-0315">Glutamine amidotransferase</keyword>
<dbReference type="SUPFAM" id="SSF52317">
    <property type="entry name" value="Class I glutamine amidotransferase-like"/>
    <property type="match status" value="1"/>
</dbReference>
<dbReference type="CDD" id="cd01750">
    <property type="entry name" value="GATase1_CobQ"/>
    <property type="match status" value="1"/>
</dbReference>
<protein>
    <recommendedName>
        <fullName evidence="4">Cobyric acid synthase</fullName>
    </recommendedName>
</protein>
<dbReference type="Proteomes" id="UP000442469">
    <property type="component" value="Unassembled WGS sequence"/>
</dbReference>
<dbReference type="NCBIfam" id="TIGR00313">
    <property type="entry name" value="cobQ"/>
    <property type="match status" value="1"/>
</dbReference>
<evidence type="ECO:0000256" key="4">
    <source>
        <dbReference type="HAMAP-Rule" id="MF_00028"/>
    </source>
</evidence>
<dbReference type="Pfam" id="PF07685">
    <property type="entry name" value="GATase_3"/>
    <property type="match status" value="1"/>
</dbReference>
<dbReference type="Gene3D" id="3.40.50.300">
    <property type="entry name" value="P-loop containing nucleotide triphosphate hydrolases"/>
    <property type="match status" value="1"/>
</dbReference>
<dbReference type="InterPro" id="IPR011698">
    <property type="entry name" value="GATase_3"/>
</dbReference>
<dbReference type="Pfam" id="PF01656">
    <property type="entry name" value="CbiA"/>
    <property type="match status" value="1"/>
</dbReference>
<dbReference type="EMBL" id="WNZZ01000014">
    <property type="protein sequence ID" value="MUG24294.1"/>
    <property type="molecule type" value="Genomic_DNA"/>
</dbReference>
<evidence type="ECO:0000256" key="1">
    <source>
        <dbReference type="ARBA" id="ARBA00004953"/>
    </source>
</evidence>
<dbReference type="InterPro" id="IPR033949">
    <property type="entry name" value="CobQ_GATase1"/>
</dbReference>
<evidence type="ECO:0000256" key="2">
    <source>
        <dbReference type="ARBA" id="ARBA00022573"/>
    </source>
</evidence>
<dbReference type="UniPathway" id="UPA00148"/>
<organism evidence="7 8">
    <name type="scientific">Paenibacillus macerans</name>
    <name type="common">Bacillus macerans</name>
    <dbReference type="NCBI Taxonomy" id="44252"/>
    <lineage>
        <taxon>Bacteria</taxon>
        <taxon>Bacillati</taxon>
        <taxon>Bacillota</taxon>
        <taxon>Bacilli</taxon>
        <taxon>Bacillales</taxon>
        <taxon>Paenibacillaceae</taxon>
        <taxon>Paenibacillus</taxon>
    </lineage>
</organism>
<accession>A0A6N8EXE7</accession>